<dbReference type="GO" id="GO:0004061">
    <property type="term" value="F:arylformamidase activity"/>
    <property type="evidence" value="ECO:0007669"/>
    <property type="project" value="InterPro"/>
</dbReference>
<evidence type="ECO:0000313" key="3">
    <source>
        <dbReference type="Proteomes" id="UP000641932"/>
    </source>
</evidence>
<evidence type="ECO:0000256" key="1">
    <source>
        <dbReference type="SAM" id="MobiDB-lite"/>
    </source>
</evidence>
<organism evidence="2 3">
    <name type="scientific">Wenjunlia tyrosinilytica</name>
    <dbReference type="NCBI Taxonomy" id="1544741"/>
    <lineage>
        <taxon>Bacteria</taxon>
        <taxon>Bacillati</taxon>
        <taxon>Actinomycetota</taxon>
        <taxon>Actinomycetes</taxon>
        <taxon>Kitasatosporales</taxon>
        <taxon>Streptomycetaceae</taxon>
        <taxon>Wenjunlia</taxon>
    </lineage>
</organism>
<dbReference type="PANTHER" id="PTHR34861:SF10">
    <property type="entry name" value="CYCLASE"/>
    <property type="match status" value="1"/>
</dbReference>
<reference evidence="2" key="2">
    <citation type="submission" date="2020-09" db="EMBL/GenBank/DDBJ databases">
        <authorList>
            <person name="Sun Q."/>
            <person name="Zhou Y."/>
        </authorList>
    </citation>
    <scope>NUCLEOTIDE SEQUENCE</scope>
    <source>
        <strain evidence="2">CGMCC 4.7201</strain>
    </source>
</reference>
<dbReference type="SUPFAM" id="SSF102198">
    <property type="entry name" value="Putative cyclase"/>
    <property type="match status" value="1"/>
</dbReference>
<feature type="compositionally biased region" description="Low complexity" evidence="1">
    <location>
        <begin position="15"/>
        <end position="32"/>
    </location>
</feature>
<comment type="caution">
    <text evidence="2">The sequence shown here is derived from an EMBL/GenBank/DDBJ whole genome shotgun (WGS) entry which is preliminary data.</text>
</comment>
<feature type="region of interest" description="Disordered" evidence="1">
    <location>
        <begin position="1"/>
        <end position="36"/>
    </location>
</feature>
<dbReference type="PANTHER" id="PTHR34861">
    <property type="match status" value="1"/>
</dbReference>
<keyword evidence="3" id="KW-1185">Reference proteome</keyword>
<dbReference type="Pfam" id="PF04199">
    <property type="entry name" value="Cyclase"/>
    <property type="match status" value="1"/>
</dbReference>
<dbReference type="AlphaFoldDB" id="A0A917ZJ97"/>
<evidence type="ECO:0000313" key="2">
    <source>
        <dbReference type="EMBL" id="GGO84317.1"/>
    </source>
</evidence>
<reference evidence="2" key="1">
    <citation type="journal article" date="2014" name="Int. J. Syst. Evol. Microbiol.">
        <title>Complete genome sequence of Corynebacterium casei LMG S-19264T (=DSM 44701T), isolated from a smear-ripened cheese.</title>
        <authorList>
            <consortium name="US DOE Joint Genome Institute (JGI-PGF)"/>
            <person name="Walter F."/>
            <person name="Albersmeier A."/>
            <person name="Kalinowski J."/>
            <person name="Ruckert C."/>
        </authorList>
    </citation>
    <scope>NUCLEOTIDE SEQUENCE</scope>
    <source>
        <strain evidence="2">CGMCC 4.7201</strain>
    </source>
</reference>
<name>A0A917ZJ97_9ACTN</name>
<gene>
    <name evidence="2" type="ORF">GCM10012280_15520</name>
</gene>
<sequence length="340" mass="35689">MAQNTGTPGKGTGSSGTDSSRNSSGTGTSRTGTGAGPLTLAEFRALYRHLRSTCATATADRGALETITEDVVRAAAGQVRSGRTVTLAAPVETRQTADNPEPAGHRLVAPAKDEATARGLHFARDRFTMNVHGDADSHIDALCHVIYDGTMHNGVPVGSLSADGAHALNIDMARDGIVGRGVLLDIPGLRGTRWLEPGDHVTADDLAAAERRQGLRVGKGDLLFVRVGHRRRRDELGPWDAAGARAGLHPTALEFLAGREVAVLGSDGNNDTAPSTTEGVAFPVHVLALHALGIHLLDYLQFEDLLPLCEQEGRWSFLCVIAPLRLPAATGSPVNPVAVL</sequence>
<accession>A0A917ZJ97</accession>
<dbReference type="Proteomes" id="UP000641932">
    <property type="component" value="Unassembled WGS sequence"/>
</dbReference>
<dbReference type="InterPro" id="IPR037175">
    <property type="entry name" value="KFase_sf"/>
</dbReference>
<dbReference type="InterPro" id="IPR007325">
    <property type="entry name" value="KFase/CYL"/>
</dbReference>
<dbReference type="Gene3D" id="3.50.30.50">
    <property type="entry name" value="Putative cyclase"/>
    <property type="match status" value="1"/>
</dbReference>
<dbReference type="GO" id="GO:0019441">
    <property type="term" value="P:L-tryptophan catabolic process to kynurenine"/>
    <property type="evidence" value="ECO:0007669"/>
    <property type="project" value="InterPro"/>
</dbReference>
<proteinExistence type="predicted"/>
<dbReference type="EMBL" id="BMMS01000005">
    <property type="protein sequence ID" value="GGO84317.1"/>
    <property type="molecule type" value="Genomic_DNA"/>
</dbReference>
<protein>
    <submittedName>
        <fullName evidence="2">Cyclase</fullName>
    </submittedName>
</protein>